<proteinExistence type="predicted"/>
<feature type="region of interest" description="Disordered" evidence="1">
    <location>
        <begin position="38"/>
        <end position="99"/>
    </location>
</feature>
<organism evidence="2 3">
    <name type="scientific">Liparis tanakae</name>
    <name type="common">Tanaka's snailfish</name>
    <dbReference type="NCBI Taxonomy" id="230148"/>
    <lineage>
        <taxon>Eukaryota</taxon>
        <taxon>Metazoa</taxon>
        <taxon>Chordata</taxon>
        <taxon>Craniata</taxon>
        <taxon>Vertebrata</taxon>
        <taxon>Euteleostomi</taxon>
        <taxon>Actinopterygii</taxon>
        <taxon>Neopterygii</taxon>
        <taxon>Teleostei</taxon>
        <taxon>Neoteleostei</taxon>
        <taxon>Acanthomorphata</taxon>
        <taxon>Eupercaria</taxon>
        <taxon>Perciformes</taxon>
        <taxon>Cottioidei</taxon>
        <taxon>Cottales</taxon>
        <taxon>Liparidae</taxon>
        <taxon>Liparis</taxon>
    </lineage>
</organism>
<dbReference type="EMBL" id="SRLO01000214">
    <property type="protein sequence ID" value="TNN66776.1"/>
    <property type="molecule type" value="Genomic_DNA"/>
</dbReference>
<protein>
    <submittedName>
        <fullName evidence="2">Uncharacterized protein</fullName>
    </submittedName>
</protein>
<sequence>MEVVGSRGAECRRSDVQHPRLLLLHRLLQHVDLTRQQVDGGRHRELRDTGTQGGFNSQPRAASSVPPAHANLTPSTALGPLRSEPAEGTRTLRNDSEEPKRNRCVAVLRFPHGESDVPVFQLEAESGRVQVTVLAAVVRYRHEAPEIHFLHVALVVAGGQLAPLPRGQLHHHDGHDT</sequence>
<feature type="compositionally biased region" description="Basic and acidic residues" evidence="1">
    <location>
        <begin position="84"/>
        <end position="99"/>
    </location>
</feature>
<evidence type="ECO:0000313" key="3">
    <source>
        <dbReference type="Proteomes" id="UP000314294"/>
    </source>
</evidence>
<gene>
    <name evidence="2" type="ORF">EYF80_023018</name>
</gene>
<evidence type="ECO:0000313" key="2">
    <source>
        <dbReference type="EMBL" id="TNN66776.1"/>
    </source>
</evidence>
<dbReference type="Proteomes" id="UP000314294">
    <property type="component" value="Unassembled WGS sequence"/>
</dbReference>
<accession>A0A4Z2HLR1</accession>
<evidence type="ECO:0000256" key="1">
    <source>
        <dbReference type="SAM" id="MobiDB-lite"/>
    </source>
</evidence>
<comment type="caution">
    <text evidence="2">The sequence shown here is derived from an EMBL/GenBank/DDBJ whole genome shotgun (WGS) entry which is preliminary data.</text>
</comment>
<dbReference type="AlphaFoldDB" id="A0A4Z2HLR1"/>
<name>A0A4Z2HLR1_9TELE</name>
<reference evidence="2 3" key="1">
    <citation type="submission" date="2019-03" db="EMBL/GenBank/DDBJ databases">
        <title>First draft genome of Liparis tanakae, snailfish: a comprehensive survey of snailfish specific genes.</title>
        <authorList>
            <person name="Kim W."/>
            <person name="Song I."/>
            <person name="Jeong J.-H."/>
            <person name="Kim D."/>
            <person name="Kim S."/>
            <person name="Ryu S."/>
            <person name="Song J.Y."/>
            <person name="Lee S.K."/>
        </authorList>
    </citation>
    <scope>NUCLEOTIDE SEQUENCE [LARGE SCALE GENOMIC DNA]</scope>
    <source>
        <tissue evidence="2">Muscle</tissue>
    </source>
</reference>
<keyword evidence="3" id="KW-1185">Reference proteome</keyword>